<evidence type="ECO:0000259" key="2">
    <source>
        <dbReference type="Pfam" id="PF13193"/>
    </source>
</evidence>
<dbReference type="InterPro" id="IPR000873">
    <property type="entry name" value="AMP-dep_synth/lig_dom"/>
</dbReference>
<gene>
    <name evidence="3" type="primary">ppsB</name>
    <name evidence="3" type="ORF">A4G23_02052</name>
</gene>
<dbReference type="KEGG" id="srn:A4G23_02052"/>
<dbReference type="PROSITE" id="PS00455">
    <property type="entry name" value="AMP_BINDING"/>
    <property type="match status" value="1"/>
</dbReference>
<keyword evidence="3" id="KW-0808">Transferase</keyword>
<dbReference type="InterPro" id="IPR025110">
    <property type="entry name" value="AMP-bd_C"/>
</dbReference>
<feature type="domain" description="AMP-dependent synthetase/ligase" evidence="1">
    <location>
        <begin position="24"/>
        <end position="376"/>
    </location>
</feature>
<organism evidence="3 4">
    <name type="scientific">Streptomyces rubrolavendulae</name>
    <dbReference type="NCBI Taxonomy" id="285473"/>
    <lineage>
        <taxon>Bacteria</taxon>
        <taxon>Bacillati</taxon>
        <taxon>Actinomycetota</taxon>
        <taxon>Actinomycetes</taxon>
        <taxon>Kitasatosporales</taxon>
        <taxon>Streptomycetaceae</taxon>
        <taxon>Streptomyces</taxon>
    </lineage>
</organism>
<dbReference type="Gene3D" id="3.40.50.12780">
    <property type="entry name" value="N-terminal domain of ligase-like"/>
    <property type="match status" value="1"/>
</dbReference>
<dbReference type="PRINTS" id="PR00154">
    <property type="entry name" value="AMPBINDING"/>
</dbReference>
<dbReference type="AlphaFoldDB" id="A0A1D8G1F5"/>
<evidence type="ECO:0000313" key="3">
    <source>
        <dbReference type="EMBL" id="AOT59216.1"/>
    </source>
</evidence>
<evidence type="ECO:0000259" key="1">
    <source>
        <dbReference type="Pfam" id="PF00501"/>
    </source>
</evidence>
<dbReference type="PANTHER" id="PTHR45527:SF1">
    <property type="entry name" value="FATTY ACID SYNTHASE"/>
    <property type="match status" value="1"/>
</dbReference>
<dbReference type="GO" id="GO:0044550">
    <property type="term" value="P:secondary metabolite biosynthetic process"/>
    <property type="evidence" value="ECO:0007669"/>
    <property type="project" value="TreeGrafter"/>
</dbReference>
<dbReference type="GO" id="GO:0016746">
    <property type="term" value="F:acyltransferase activity"/>
    <property type="evidence" value="ECO:0007669"/>
    <property type="project" value="UniProtKB-KW"/>
</dbReference>
<dbReference type="Proteomes" id="UP000095349">
    <property type="component" value="Chromosome"/>
</dbReference>
<dbReference type="STRING" id="285473.A4G23_02052"/>
<dbReference type="PATRIC" id="fig|285473.5.peg.2135"/>
<feature type="domain" description="AMP-binding enzyme C-terminal" evidence="2">
    <location>
        <begin position="437"/>
        <end position="513"/>
    </location>
</feature>
<proteinExistence type="predicted"/>
<dbReference type="EMBL" id="CP017316">
    <property type="protein sequence ID" value="AOT59216.1"/>
    <property type="molecule type" value="Genomic_DNA"/>
</dbReference>
<dbReference type="InterPro" id="IPR045851">
    <property type="entry name" value="AMP-bd_C_sf"/>
</dbReference>
<dbReference type="Gene3D" id="3.30.300.30">
    <property type="match status" value="1"/>
</dbReference>
<dbReference type="GO" id="GO:0031177">
    <property type="term" value="F:phosphopantetheine binding"/>
    <property type="evidence" value="ECO:0007669"/>
    <property type="project" value="TreeGrafter"/>
</dbReference>
<dbReference type="PANTHER" id="PTHR45527">
    <property type="entry name" value="NONRIBOSOMAL PEPTIDE SYNTHETASE"/>
    <property type="match status" value="1"/>
</dbReference>
<dbReference type="InterPro" id="IPR020459">
    <property type="entry name" value="AMP-binding"/>
</dbReference>
<dbReference type="InterPro" id="IPR042099">
    <property type="entry name" value="ANL_N_sf"/>
</dbReference>
<dbReference type="GO" id="GO:0043041">
    <property type="term" value="P:amino acid activation for nonribosomal peptide biosynthetic process"/>
    <property type="evidence" value="ECO:0007669"/>
    <property type="project" value="TreeGrafter"/>
</dbReference>
<dbReference type="Pfam" id="PF13193">
    <property type="entry name" value="AMP-binding_C"/>
    <property type="match status" value="1"/>
</dbReference>
<name>A0A1D8G1F5_9ACTN</name>
<reference evidence="3 4" key="1">
    <citation type="submission" date="2016-09" db="EMBL/GenBank/DDBJ databases">
        <title>Streptomyces rubrolavendulae MJM4426 Genome sequencing and assembly.</title>
        <authorList>
            <person name="Kim J.-G."/>
        </authorList>
    </citation>
    <scope>NUCLEOTIDE SEQUENCE [LARGE SCALE GENOMIC DNA]</scope>
    <source>
        <strain evidence="3 4">MJM4426</strain>
    </source>
</reference>
<dbReference type="EC" id="2.3.1.-" evidence="3"/>
<dbReference type="InterPro" id="IPR010071">
    <property type="entry name" value="AA_adenyl_dom"/>
</dbReference>
<protein>
    <submittedName>
        <fullName evidence="3">Plipastatin synthase subunit B</fullName>
        <ecNumber evidence="3">2.3.1.-</ecNumber>
    </submittedName>
</protein>
<dbReference type="NCBIfam" id="TIGR01733">
    <property type="entry name" value="AA-adenyl-dom"/>
    <property type="match status" value="1"/>
</dbReference>
<evidence type="ECO:0000313" key="4">
    <source>
        <dbReference type="Proteomes" id="UP000095349"/>
    </source>
</evidence>
<dbReference type="FunFam" id="3.40.50.12780:FF:000012">
    <property type="entry name" value="Non-ribosomal peptide synthetase"/>
    <property type="match status" value="1"/>
</dbReference>
<dbReference type="Pfam" id="PF00501">
    <property type="entry name" value="AMP-binding"/>
    <property type="match status" value="1"/>
</dbReference>
<keyword evidence="4" id="KW-1185">Reference proteome</keyword>
<dbReference type="InterPro" id="IPR020845">
    <property type="entry name" value="AMP-binding_CS"/>
</dbReference>
<accession>A0A1D8G1F5</accession>
<dbReference type="CDD" id="cd17643">
    <property type="entry name" value="A_NRPS_Cytc1-like"/>
    <property type="match status" value="1"/>
</dbReference>
<dbReference type="GO" id="GO:0005829">
    <property type="term" value="C:cytosol"/>
    <property type="evidence" value="ECO:0007669"/>
    <property type="project" value="TreeGrafter"/>
</dbReference>
<dbReference type="SUPFAM" id="SSF56801">
    <property type="entry name" value="Acetyl-CoA synthetase-like"/>
    <property type="match status" value="1"/>
</dbReference>
<keyword evidence="3" id="KW-0012">Acyltransferase</keyword>
<sequence length="527" mass="56871">MSENRAGIPLPGDAESSATLVELFSRAATRSPGRTALRIEGEEFGYGRLSSWSEAVAGLLHETGVRRGDRVALRMRPGANAIAAVLGILRAGAAYVPLDTRNPPARDAFIVSDSGVAALVGDPGETSGHPGPVITEEAVAALREHRATGDAAPEPPGPQDVAYIIYTSGTTGRPKGVPVRHANVTALLGAASRLFAFSPDDRWLLFHSLAFDFSVWEVWGALSTGAELAVLPYWTARTPKATAHVVRDLGITVLNQTPTAFTALTGAVLDEGIDLPDLRYVVFGGEKLTPSAVRPWAKRFGMERPHLVNMYGITETTVHATFHRLTDEDLAQEESVVGRPLPGFTHRIVTEDGRDAEPGEQGELWLAGPQVSEGYLNRPELTSQRFTTGPAPDGGPSRRYYRSGDLVSRRPGGDLVYRGRADLQVKLRGHRVELTDVEAAVRAHPEVADTVVWMREFAPGDSRLVCAYTAAPGRDAGVSVRSLRGHVKAALPSYMHPAHYMELSELPRTVNGKADRAAVARLFEDRR</sequence>